<accession>A0A8C3Y1J0</accession>
<feature type="region of interest" description="Disordered" evidence="9">
    <location>
        <begin position="107"/>
        <end position="139"/>
    </location>
</feature>
<feature type="region of interest" description="Disordered" evidence="9">
    <location>
        <begin position="57"/>
        <end position="89"/>
    </location>
</feature>
<dbReference type="PANTHER" id="PTHR12977">
    <property type="entry name" value="SUPPRESSOR OF VARIEGATION 4-20-RELATED"/>
    <property type="match status" value="1"/>
</dbReference>
<dbReference type="Ensembl" id="ENSCUST00005009120.1">
    <property type="protein sequence ID" value="ENSCUSP00005008756.1"/>
    <property type="gene ID" value="ENSCUSG00005005413.1"/>
</dbReference>
<reference evidence="10" key="3">
    <citation type="submission" date="2025-09" db="UniProtKB">
        <authorList>
            <consortium name="Ensembl"/>
        </authorList>
    </citation>
    <scope>IDENTIFICATION</scope>
</reference>
<feature type="compositionally biased region" description="Low complexity" evidence="9">
    <location>
        <begin position="57"/>
        <end position="71"/>
    </location>
</feature>
<dbReference type="GO" id="GO:0032259">
    <property type="term" value="P:methylation"/>
    <property type="evidence" value="ECO:0007669"/>
    <property type="project" value="UniProtKB-KW"/>
</dbReference>
<keyword evidence="6" id="KW-0949">S-adenosyl-L-methionine</keyword>
<sequence length="139" mass="13838">MRSRTPVAAVTARELCENDDLATSLVLDSVLGFRTHKMGVRCSGTCGRSCPRAASASSAAPATATTPTAPGWCPPAPGASTRRWSCSGAAPWSCGARTGRCCGRATTTSASCTPHGAGGRSSGWAPPPSSTTIAAPTAG</sequence>
<evidence type="ECO:0000256" key="1">
    <source>
        <dbReference type="ARBA" id="ARBA00004123"/>
    </source>
</evidence>
<proteinExistence type="predicted"/>
<gene>
    <name evidence="10" type="primary">KMT5C</name>
</gene>
<comment type="subcellular location">
    <subcellularLocation>
        <location evidence="2">Chromosome</location>
    </subcellularLocation>
    <subcellularLocation>
        <location evidence="1">Nucleus</location>
    </subcellularLocation>
</comment>
<dbReference type="Proteomes" id="UP000694563">
    <property type="component" value="Chromosome 35"/>
</dbReference>
<evidence type="ECO:0000256" key="2">
    <source>
        <dbReference type="ARBA" id="ARBA00004286"/>
    </source>
</evidence>
<dbReference type="InterPro" id="IPR039977">
    <property type="entry name" value="Suv4-20/Set9"/>
</dbReference>
<dbReference type="InterPro" id="IPR041938">
    <property type="entry name" value="Hist-Lys_N-MTase_N"/>
</dbReference>
<evidence type="ECO:0000256" key="4">
    <source>
        <dbReference type="ARBA" id="ARBA00022603"/>
    </source>
</evidence>
<feature type="compositionally biased region" description="Low complexity" evidence="9">
    <location>
        <begin position="130"/>
        <end position="139"/>
    </location>
</feature>
<organism evidence="10 11">
    <name type="scientific">Catharus ustulatus</name>
    <name type="common">Russet-backed thrush</name>
    <name type="synonym">Hylocichla ustulatus</name>
    <dbReference type="NCBI Taxonomy" id="91951"/>
    <lineage>
        <taxon>Eukaryota</taxon>
        <taxon>Metazoa</taxon>
        <taxon>Chordata</taxon>
        <taxon>Craniata</taxon>
        <taxon>Vertebrata</taxon>
        <taxon>Euteleostomi</taxon>
        <taxon>Archelosauria</taxon>
        <taxon>Archosauria</taxon>
        <taxon>Dinosauria</taxon>
        <taxon>Saurischia</taxon>
        <taxon>Theropoda</taxon>
        <taxon>Coelurosauria</taxon>
        <taxon>Aves</taxon>
        <taxon>Neognathae</taxon>
        <taxon>Neoaves</taxon>
        <taxon>Telluraves</taxon>
        <taxon>Australaves</taxon>
        <taxon>Passeriformes</taxon>
        <taxon>Turdidae</taxon>
        <taxon>Catharus</taxon>
    </lineage>
</organism>
<protein>
    <submittedName>
        <fullName evidence="10">Lysine methyltransferase 5C</fullName>
    </submittedName>
</protein>
<keyword evidence="7" id="KW-0156">Chromatin regulator</keyword>
<evidence type="ECO:0000256" key="6">
    <source>
        <dbReference type="ARBA" id="ARBA00022691"/>
    </source>
</evidence>
<evidence type="ECO:0000256" key="8">
    <source>
        <dbReference type="ARBA" id="ARBA00023242"/>
    </source>
</evidence>
<dbReference type="GO" id="GO:0042799">
    <property type="term" value="F:histone H4K20 methyltransferase activity"/>
    <property type="evidence" value="ECO:0007669"/>
    <property type="project" value="TreeGrafter"/>
</dbReference>
<evidence type="ECO:0000313" key="11">
    <source>
        <dbReference type="Proteomes" id="UP000694563"/>
    </source>
</evidence>
<dbReference type="PANTHER" id="PTHR12977:SF11">
    <property type="entry name" value="HISTONE-LYSINE N-METHYLTRANSFERASE KMT5C"/>
    <property type="match status" value="1"/>
</dbReference>
<keyword evidence="3" id="KW-0158">Chromosome</keyword>
<dbReference type="GO" id="GO:0005694">
    <property type="term" value="C:chromosome"/>
    <property type="evidence" value="ECO:0007669"/>
    <property type="project" value="UniProtKB-SubCell"/>
</dbReference>
<keyword evidence="5" id="KW-0808">Transferase</keyword>
<dbReference type="Gene3D" id="1.10.10.1700">
    <property type="entry name" value="Histone-lysine N-methyltransferase"/>
    <property type="match status" value="1"/>
</dbReference>
<evidence type="ECO:0000256" key="5">
    <source>
        <dbReference type="ARBA" id="ARBA00022679"/>
    </source>
</evidence>
<reference evidence="10" key="2">
    <citation type="submission" date="2025-08" db="UniProtKB">
        <authorList>
            <consortium name="Ensembl"/>
        </authorList>
    </citation>
    <scope>IDENTIFICATION</scope>
</reference>
<evidence type="ECO:0000256" key="3">
    <source>
        <dbReference type="ARBA" id="ARBA00022454"/>
    </source>
</evidence>
<keyword evidence="8" id="KW-0539">Nucleus</keyword>
<reference evidence="10" key="1">
    <citation type="submission" date="2020-10" db="EMBL/GenBank/DDBJ databases">
        <title>Catharus ustulatus (Swainson's thrush) genome, bCatUst1, primary haplotype v2.</title>
        <authorList>
            <person name="Delmore K."/>
            <person name="Vafadar M."/>
            <person name="Formenti G."/>
            <person name="Chow W."/>
            <person name="Pelan S."/>
            <person name="Howe K."/>
            <person name="Rhie A."/>
            <person name="Mountcastle J."/>
            <person name="Haase B."/>
            <person name="Fedrigo O."/>
            <person name="Jarvis E.D."/>
        </authorList>
    </citation>
    <scope>NUCLEOTIDE SEQUENCE [LARGE SCALE GENOMIC DNA]</scope>
</reference>
<keyword evidence="11" id="KW-1185">Reference proteome</keyword>
<evidence type="ECO:0000313" key="10">
    <source>
        <dbReference type="Ensembl" id="ENSCUSP00005008756.1"/>
    </source>
</evidence>
<evidence type="ECO:0000256" key="7">
    <source>
        <dbReference type="ARBA" id="ARBA00022853"/>
    </source>
</evidence>
<name>A0A8C3Y1J0_CATUS</name>
<dbReference type="AlphaFoldDB" id="A0A8C3Y1J0"/>
<dbReference type="GO" id="GO:0005634">
    <property type="term" value="C:nucleus"/>
    <property type="evidence" value="ECO:0007669"/>
    <property type="project" value="UniProtKB-SubCell"/>
</dbReference>
<keyword evidence="4" id="KW-0489">Methyltransferase</keyword>
<evidence type="ECO:0000256" key="9">
    <source>
        <dbReference type="SAM" id="MobiDB-lite"/>
    </source>
</evidence>